<comment type="similarity">
    <text evidence="2">Belongs to the bacterial solute-binding protein 2 family.</text>
</comment>
<dbReference type="FunCoup" id="F5Y9K1">
    <property type="interactions" value="115"/>
</dbReference>
<keyword evidence="3 4" id="KW-0732">Signal</keyword>
<dbReference type="STRING" id="545695.TREAZ_0833"/>
<protein>
    <submittedName>
        <fullName evidence="6">Putative monosaccharide-transporting ATPase</fullName>
    </submittedName>
</protein>
<dbReference type="AlphaFoldDB" id="F5Y9K1"/>
<dbReference type="PANTHER" id="PTHR46847">
    <property type="entry name" value="D-ALLOSE-BINDING PERIPLASMIC PROTEIN-RELATED"/>
    <property type="match status" value="1"/>
</dbReference>
<dbReference type="InterPro" id="IPR025997">
    <property type="entry name" value="SBP_2_dom"/>
</dbReference>
<organism evidence="6 7">
    <name type="scientific">Leadbettera azotonutricia (strain ATCC BAA-888 / DSM 13862 / ZAS-9)</name>
    <name type="common">Treponema azotonutricium</name>
    <dbReference type="NCBI Taxonomy" id="545695"/>
    <lineage>
        <taxon>Bacteria</taxon>
        <taxon>Pseudomonadati</taxon>
        <taxon>Spirochaetota</taxon>
        <taxon>Spirochaetia</taxon>
        <taxon>Spirochaetales</taxon>
        <taxon>Breznakiellaceae</taxon>
        <taxon>Leadbettera</taxon>
    </lineage>
</organism>
<evidence type="ECO:0000313" key="6">
    <source>
        <dbReference type="EMBL" id="AEF81865.1"/>
    </source>
</evidence>
<evidence type="ECO:0000256" key="2">
    <source>
        <dbReference type="ARBA" id="ARBA00007639"/>
    </source>
</evidence>
<keyword evidence="7" id="KW-1185">Reference proteome</keyword>
<dbReference type="CDD" id="cd01536">
    <property type="entry name" value="PBP1_ABC_sugar_binding-like"/>
    <property type="match status" value="1"/>
</dbReference>
<dbReference type="OrthoDB" id="9800520at2"/>
<dbReference type="SUPFAM" id="SSF53822">
    <property type="entry name" value="Periplasmic binding protein-like I"/>
    <property type="match status" value="1"/>
</dbReference>
<comment type="subcellular location">
    <subcellularLocation>
        <location evidence="1">Cell envelope</location>
    </subcellularLocation>
</comment>
<feature type="signal peptide" evidence="4">
    <location>
        <begin position="1"/>
        <end position="20"/>
    </location>
</feature>
<dbReference type="eggNOG" id="COG1879">
    <property type="taxonomic scope" value="Bacteria"/>
</dbReference>
<dbReference type="GO" id="GO:0030246">
    <property type="term" value="F:carbohydrate binding"/>
    <property type="evidence" value="ECO:0007669"/>
    <property type="project" value="UniProtKB-ARBA"/>
</dbReference>
<reference evidence="6 7" key="2">
    <citation type="journal article" date="2011" name="ISME J.">
        <title>RNA-seq reveals cooperative metabolic interactions between two termite-gut spirochete species in co-culture.</title>
        <authorList>
            <person name="Rosenthal A.Z."/>
            <person name="Matson E.G."/>
            <person name="Eldar A."/>
            <person name="Leadbetter J.R."/>
        </authorList>
    </citation>
    <scope>NUCLEOTIDE SEQUENCE [LARGE SCALE GENOMIC DNA]</scope>
    <source>
        <strain evidence="7">ATCC BAA-888 / DSM 13862 / ZAS-9</strain>
    </source>
</reference>
<sequence>MKKAFLCLLAGLLLAGMVSAGGQKAAGGSSGTIRVGATLQDLGNVYFVDIAKGLEDQAKKLGWQLTIADGKSDAQSQINSIENFITDGVNAIIIAPYDSAALVPYVARAKEKGIRVICVTQPVNGYDAWLGLPEKEYGLAGGTLAGKWIVDHFPKNAPVEVGIISYPEMETIIDRGEGLKEGILKLAPNAKIVNEQSAATPERGEQATSAMLQANPNIKVIACINDSGALGALNAVQAARKATDDFCIVGLDATEEAIARIKEGTVLRATVDIAPVQTGRDTIDLVARVLKDGPVTQPQIIGMVPVDASNIAKY</sequence>
<proteinExistence type="inferred from homology"/>
<dbReference type="GO" id="GO:0030313">
    <property type="term" value="C:cell envelope"/>
    <property type="evidence" value="ECO:0007669"/>
    <property type="project" value="UniProtKB-SubCell"/>
</dbReference>
<dbReference type="PANTHER" id="PTHR46847:SF1">
    <property type="entry name" value="D-ALLOSE-BINDING PERIPLASMIC PROTEIN-RELATED"/>
    <property type="match status" value="1"/>
</dbReference>
<dbReference type="Gene3D" id="3.40.50.2300">
    <property type="match status" value="2"/>
</dbReference>
<dbReference type="InterPro" id="IPR028082">
    <property type="entry name" value="Peripla_BP_I"/>
</dbReference>
<evidence type="ECO:0000256" key="3">
    <source>
        <dbReference type="ARBA" id="ARBA00022729"/>
    </source>
</evidence>
<dbReference type="HOGENOM" id="CLU_849644_0_0_12"/>
<dbReference type="InParanoid" id="F5Y9K1"/>
<dbReference type="KEGG" id="taz:TREAZ_0833"/>
<evidence type="ECO:0000313" key="7">
    <source>
        <dbReference type="Proteomes" id="UP000009222"/>
    </source>
</evidence>
<evidence type="ECO:0000256" key="1">
    <source>
        <dbReference type="ARBA" id="ARBA00004196"/>
    </source>
</evidence>
<dbReference type="Pfam" id="PF13407">
    <property type="entry name" value="Peripla_BP_4"/>
    <property type="match status" value="1"/>
</dbReference>
<gene>
    <name evidence="6" type="ordered locus">TREAZ_0833</name>
</gene>
<feature type="chain" id="PRO_5003329478" evidence="4">
    <location>
        <begin position="21"/>
        <end position="314"/>
    </location>
</feature>
<name>F5Y9K1_LEAAZ</name>
<reference evidence="7" key="1">
    <citation type="submission" date="2009-12" db="EMBL/GenBank/DDBJ databases">
        <title>Complete sequence of Treponema azotonutricium strain ZAS-9.</title>
        <authorList>
            <person name="Tetu S.G."/>
            <person name="Matson E."/>
            <person name="Ren Q."/>
            <person name="Seshadri R."/>
            <person name="Elbourne L."/>
            <person name="Hassan K.A."/>
            <person name="Durkin A."/>
            <person name="Radune D."/>
            <person name="Mohamoud Y."/>
            <person name="Shay R."/>
            <person name="Jin S."/>
            <person name="Zhang X."/>
            <person name="Lucey K."/>
            <person name="Ballor N.R."/>
            <person name="Ottesen E."/>
            <person name="Rosenthal R."/>
            <person name="Allen A."/>
            <person name="Leadbetter J.R."/>
            <person name="Paulsen I.T."/>
        </authorList>
    </citation>
    <scope>NUCLEOTIDE SEQUENCE [LARGE SCALE GENOMIC DNA]</scope>
    <source>
        <strain evidence="7">ATCC BAA-888 / DSM 13862 / ZAS-9</strain>
    </source>
</reference>
<dbReference type="Proteomes" id="UP000009222">
    <property type="component" value="Chromosome"/>
</dbReference>
<dbReference type="EMBL" id="CP001841">
    <property type="protein sequence ID" value="AEF81865.1"/>
    <property type="molecule type" value="Genomic_DNA"/>
</dbReference>
<evidence type="ECO:0000259" key="5">
    <source>
        <dbReference type="Pfam" id="PF13407"/>
    </source>
</evidence>
<feature type="domain" description="Periplasmic binding protein" evidence="5">
    <location>
        <begin position="38"/>
        <end position="291"/>
    </location>
</feature>
<evidence type="ECO:0000256" key="4">
    <source>
        <dbReference type="SAM" id="SignalP"/>
    </source>
</evidence>
<accession>F5Y9K1</accession>
<dbReference type="RefSeq" id="WP_015711140.1">
    <property type="nucleotide sequence ID" value="NC_015577.1"/>
</dbReference>